<gene>
    <name evidence="1" type="ORF">FWK35_00004289</name>
</gene>
<accession>A0A6G0Z973</accession>
<evidence type="ECO:0000313" key="2">
    <source>
        <dbReference type="Proteomes" id="UP000478052"/>
    </source>
</evidence>
<comment type="caution">
    <text evidence="1">The sequence shown here is derived from an EMBL/GenBank/DDBJ whole genome shotgun (WGS) entry which is preliminary data.</text>
</comment>
<dbReference type="AlphaFoldDB" id="A0A6G0Z973"/>
<dbReference type="EMBL" id="VUJU01001037">
    <property type="protein sequence ID" value="KAF0767122.1"/>
    <property type="molecule type" value="Genomic_DNA"/>
</dbReference>
<proteinExistence type="predicted"/>
<protein>
    <submittedName>
        <fullName evidence="1">Zinc finger MYM-type protein 1-like</fullName>
    </submittedName>
</protein>
<sequence>MRYLLEKFGLHKKCLVGQGYNGMASLSGEFKGVQRYITAVSYAIYTINVIYKLLFTHANLLEIIQNIFFRAEKDHSVAYDTATVCAHSLTL</sequence>
<organism evidence="1 2">
    <name type="scientific">Aphis craccivora</name>
    <name type="common">Cowpea aphid</name>
    <dbReference type="NCBI Taxonomy" id="307492"/>
    <lineage>
        <taxon>Eukaryota</taxon>
        <taxon>Metazoa</taxon>
        <taxon>Ecdysozoa</taxon>
        <taxon>Arthropoda</taxon>
        <taxon>Hexapoda</taxon>
        <taxon>Insecta</taxon>
        <taxon>Pterygota</taxon>
        <taxon>Neoptera</taxon>
        <taxon>Paraneoptera</taxon>
        <taxon>Hemiptera</taxon>
        <taxon>Sternorrhyncha</taxon>
        <taxon>Aphidomorpha</taxon>
        <taxon>Aphidoidea</taxon>
        <taxon>Aphididae</taxon>
        <taxon>Aphidini</taxon>
        <taxon>Aphis</taxon>
        <taxon>Aphis</taxon>
    </lineage>
</organism>
<keyword evidence="2" id="KW-1185">Reference proteome</keyword>
<dbReference type="Proteomes" id="UP000478052">
    <property type="component" value="Unassembled WGS sequence"/>
</dbReference>
<reference evidence="1 2" key="1">
    <citation type="submission" date="2019-08" db="EMBL/GenBank/DDBJ databases">
        <title>Whole genome of Aphis craccivora.</title>
        <authorList>
            <person name="Voronova N.V."/>
            <person name="Shulinski R.S."/>
            <person name="Bandarenka Y.V."/>
            <person name="Zhorov D.G."/>
            <person name="Warner D."/>
        </authorList>
    </citation>
    <scope>NUCLEOTIDE SEQUENCE [LARGE SCALE GENOMIC DNA]</scope>
    <source>
        <strain evidence="1">180601</strain>
        <tissue evidence="1">Whole Body</tissue>
    </source>
</reference>
<evidence type="ECO:0000313" key="1">
    <source>
        <dbReference type="EMBL" id="KAF0767122.1"/>
    </source>
</evidence>
<name>A0A6G0Z973_APHCR</name>